<keyword evidence="2" id="KW-1185">Reference proteome</keyword>
<accession>A0A811P8C8</accession>
<dbReference type="Proteomes" id="UP000604825">
    <property type="component" value="Unassembled WGS sequence"/>
</dbReference>
<protein>
    <submittedName>
        <fullName evidence="1">Uncharacterized protein</fullName>
    </submittedName>
</protein>
<proteinExistence type="predicted"/>
<sequence>MAIEQQFPNSPDAVIHMIANFVQMWADLLKENDRAKMREMAQSLSDWMKMKACYTPYTDIEVL</sequence>
<dbReference type="AlphaFoldDB" id="A0A811P8C8"/>
<reference evidence="1" key="1">
    <citation type="submission" date="2020-10" db="EMBL/GenBank/DDBJ databases">
        <authorList>
            <person name="Han B."/>
            <person name="Lu T."/>
            <person name="Zhao Q."/>
            <person name="Huang X."/>
            <person name="Zhao Y."/>
        </authorList>
    </citation>
    <scope>NUCLEOTIDE SEQUENCE</scope>
</reference>
<gene>
    <name evidence="1" type="ORF">NCGR_LOCUS26313</name>
</gene>
<name>A0A811P8C8_9POAL</name>
<dbReference type="EMBL" id="CAJGYO010000006">
    <property type="protein sequence ID" value="CAD6239339.1"/>
    <property type="molecule type" value="Genomic_DNA"/>
</dbReference>
<evidence type="ECO:0000313" key="2">
    <source>
        <dbReference type="Proteomes" id="UP000604825"/>
    </source>
</evidence>
<comment type="caution">
    <text evidence="1">The sequence shown here is derived from an EMBL/GenBank/DDBJ whole genome shotgun (WGS) entry which is preliminary data.</text>
</comment>
<evidence type="ECO:0000313" key="1">
    <source>
        <dbReference type="EMBL" id="CAD6239339.1"/>
    </source>
</evidence>
<organism evidence="1 2">
    <name type="scientific">Miscanthus lutarioriparius</name>
    <dbReference type="NCBI Taxonomy" id="422564"/>
    <lineage>
        <taxon>Eukaryota</taxon>
        <taxon>Viridiplantae</taxon>
        <taxon>Streptophyta</taxon>
        <taxon>Embryophyta</taxon>
        <taxon>Tracheophyta</taxon>
        <taxon>Spermatophyta</taxon>
        <taxon>Magnoliopsida</taxon>
        <taxon>Liliopsida</taxon>
        <taxon>Poales</taxon>
        <taxon>Poaceae</taxon>
        <taxon>PACMAD clade</taxon>
        <taxon>Panicoideae</taxon>
        <taxon>Andropogonodae</taxon>
        <taxon>Andropogoneae</taxon>
        <taxon>Saccharinae</taxon>
        <taxon>Miscanthus</taxon>
    </lineage>
</organism>